<gene>
    <name evidence="1" type="ordered locus">TERTU_2130</name>
</gene>
<organism evidence="1 2">
    <name type="scientific">Teredinibacter turnerae (strain ATCC 39867 / T7901)</name>
    <dbReference type="NCBI Taxonomy" id="377629"/>
    <lineage>
        <taxon>Bacteria</taxon>
        <taxon>Pseudomonadati</taxon>
        <taxon>Pseudomonadota</taxon>
        <taxon>Gammaproteobacteria</taxon>
        <taxon>Cellvibrionales</taxon>
        <taxon>Cellvibrionaceae</taxon>
        <taxon>Teredinibacter</taxon>
    </lineage>
</organism>
<proteinExistence type="predicted"/>
<evidence type="ECO:0000313" key="1">
    <source>
        <dbReference type="EMBL" id="ACR14018.1"/>
    </source>
</evidence>
<accession>C5BJC3</accession>
<dbReference type="KEGG" id="ttu:TERTU_2130"/>
<dbReference type="EMBL" id="CP001614">
    <property type="protein sequence ID" value="ACR14018.1"/>
    <property type="molecule type" value="Genomic_DNA"/>
</dbReference>
<name>C5BJC3_TERTT</name>
<dbReference type="Proteomes" id="UP000009080">
    <property type="component" value="Chromosome"/>
</dbReference>
<dbReference type="AlphaFoldDB" id="C5BJC3"/>
<reference evidence="1 2" key="1">
    <citation type="journal article" date="2009" name="PLoS ONE">
        <title>The complete genome of Teredinibacter turnerae T7901: an intracellular endosymbiont of marine wood-boring bivalves (shipworms).</title>
        <authorList>
            <person name="Yang J.C."/>
            <person name="Madupu R."/>
            <person name="Durkin A.S."/>
            <person name="Ekborg N.A."/>
            <person name="Pedamallu C.S."/>
            <person name="Hostetler J.B."/>
            <person name="Radune D."/>
            <person name="Toms B.S."/>
            <person name="Henrissat B."/>
            <person name="Coutinho P.M."/>
            <person name="Schwarz S."/>
            <person name="Field L."/>
            <person name="Trindade-Silva A.E."/>
            <person name="Soares C.A.G."/>
            <person name="Elshahawi S."/>
            <person name="Hanora A."/>
            <person name="Schmidt E.W."/>
            <person name="Haygood M.G."/>
            <person name="Posfai J."/>
            <person name="Benner J."/>
            <person name="Madinger C."/>
            <person name="Nove J."/>
            <person name="Anton B."/>
            <person name="Chaudhary K."/>
            <person name="Foster J."/>
            <person name="Holman A."/>
            <person name="Kumar S."/>
            <person name="Lessard P.A."/>
            <person name="Luyten Y.A."/>
            <person name="Slatko B."/>
            <person name="Wood N."/>
            <person name="Wu B."/>
            <person name="Teplitski M."/>
            <person name="Mougous J.D."/>
            <person name="Ward N."/>
            <person name="Eisen J.A."/>
            <person name="Badger J.H."/>
            <person name="Distel D.L."/>
        </authorList>
    </citation>
    <scope>NUCLEOTIDE SEQUENCE [LARGE SCALE GENOMIC DNA]</scope>
    <source>
        <strain evidence="2">ATCC 39867 / T7901</strain>
    </source>
</reference>
<evidence type="ECO:0000313" key="2">
    <source>
        <dbReference type="Proteomes" id="UP000009080"/>
    </source>
</evidence>
<sequence>MKSFGSHGGQLSYNIFRDILVQAKSKSLSIHLSNMTDQIDNAPKYTIILSTIPVDKLVESSGENAPNTADCVTPLRLIII</sequence>
<dbReference type="HOGENOM" id="CLU_2588547_0_0_6"/>
<keyword evidence="2" id="KW-1185">Reference proteome</keyword>
<protein>
    <submittedName>
        <fullName evidence="1">Uncharacterized protein</fullName>
    </submittedName>
</protein>